<reference evidence="2" key="2">
    <citation type="submission" date="2015-01" db="EMBL/GenBank/DDBJ databases">
        <title>Evolutionary Origins and Diversification of the Mycorrhizal Mutualists.</title>
        <authorList>
            <consortium name="DOE Joint Genome Institute"/>
            <consortium name="Mycorrhizal Genomics Consortium"/>
            <person name="Kohler A."/>
            <person name="Kuo A."/>
            <person name="Nagy L.G."/>
            <person name="Floudas D."/>
            <person name="Copeland A."/>
            <person name="Barry K.W."/>
            <person name="Cichocki N."/>
            <person name="Veneault-Fourrey C."/>
            <person name="LaButti K."/>
            <person name="Lindquist E.A."/>
            <person name="Lipzen A."/>
            <person name="Lundell T."/>
            <person name="Morin E."/>
            <person name="Murat C."/>
            <person name="Riley R."/>
            <person name="Ohm R."/>
            <person name="Sun H."/>
            <person name="Tunlid A."/>
            <person name="Henrissat B."/>
            <person name="Grigoriev I.V."/>
            <person name="Hibbett D.S."/>
            <person name="Martin F."/>
        </authorList>
    </citation>
    <scope>NUCLEOTIDE SEQUENCE [LARGE SCALE GENOMIC DNA]</scope>
    <source>
        <strain evidence="2">Foug A</strain>
    </source>
</reference>
<sequence length="67" mass="7322">MRLGFGQSHLNSGVNIAGANARQRWFTLLRQLHVSTRPVGFSYRIASMSTMSSKSIGSGRGAPVDHY</sequence>
<organism evidence="1 2">
    <name type="scientific">Scleroderma citrinum Foug A</name>
    <dbReference type="NCBI Taxonomy" id="1036808"/>
    <lineage>
        <taxon>Eukaryota</taxon>
        <taxon>Fungi</taxon>
        <taxon>Dikarya</taxon>
        <taxon>Basidiomycota</taxon>
        <taxon>Agaricomycotina</taxon>
        <taxon>Agaricomycetes</taxon>
        <taxon>Agaricomycetidae</taxon>
        <taxon>Boletales</taxon>
        <taxon>Sclerodermatineae</taxon>
        <taxon>Sclerodermataceae</taxon>
        <taxon>Scleroderma</taxon>
    </lineage>
</organism>
<protein>
    <submittedName>
        <fullName evidence="1">Uncharacterized protein</fullName>
    </submittedName>
</protein>
<proteinExistence type="predicted"/>
<evidence type="ECO:0000313" key="2">
    <source>
        <dbReference type="Proteomes" id="UP000053989"/>
    </source>
</evidence>
<dbReference type="AlphaFoldDB" id="A0A0C3AGC2"/>
<name>A0A0C3AGC2_9AGAM</name>
<reference evidence="1 2" key="1">
    <citation type="submission" date="2014-04" db="EMBL/GenBank/DDBJ databases">
        <authorList>
            <consortium name="DOE Joint Genome Institute"/>
            <person name="Kuo A."/>
            <person name="Kohler A."/>
            <person name="Nagy L.G."/>
            <person name="Floudas D."/>
            <person name="Copeland A."/>
            <person name="Barry K.W."/>
            <person name="Cichocki N."/>
            <person name="Veneault-Fourrey C."/>
            <person name="LaButti K."/>
            <person name="Lindquist E.A."/>
            <person name="Lipzen A."/>
            <person name="Lundell T."/>
            <person name="Morin E."/>
            <person name="Murat C."/>
            <person name="Sun H."/>
            <person name="Tunlid A."/>
            <person name="Henrissat B."/>
            <person name="Grigoriev I.V."/>
            <person name="Hibbett D.S."/>
            <person name="Martin F."/>
            <person name="Nordberg H.P."/>
            <person name="Cantor M.N."/>
            <person name="Hua S.X."/>
        </authorList>
    </citation>
    <scope>NUCLEOTIDE SEQUENCE [LARGE SCALE GENOMIC DNA]</scope>
    <source>
        <strain evidence="1 2">Foug A</strain>
    </source>
</reference>
<keyword evidence="2" id="KW-1185">Reference proteome</keyword>
<dbReference type="HOGENOM" id="CLU_2813913_0_0_1"/>
<dbReference type="Proteomes" id="UP000053989">
    <property type="component" value="Unassembled WGS sequence"/>
</dbReference>
<dbReference type="InParanoid" id="A0A0C3AGC2"/>
<gene>
    <name evidence="1" type="ORF">SCLCIDRAFT_1213786</name>
</gene>
<dbReference type="EMBL" id="KN822031">
    <property type="protein sequence ID" value="KIM63972.1"/>
    <property type="molecule type" value="Genomic_DNA"/>
</dbReference>
<accession>A0A0C3AGC2</accession>
<evidence type="ECO:0000313" key="1">
    <source>
        <dbReference type="EMBL" id="KIM63972.1"/>
    </source>
</evidence>